<dbReference type="InterPro" id="IPR004547">
    <property type="entry name" value="Glucosamine6P_isomerase"/>
</dbReference>
<dbReference type="EMBL" id="CP031733">
    <property type="protein sequence ID" value="AXQ78287.1"/>
    <property type="molecule type" value="Genomic_DNA"/>
</dbReference>
<evidence type="ECO:0000313" key="8">
    <source>
        <dbReference type="EMBL" id="RFU52865.1"/>
    </source>
</evidence>
<organism evidence="8 10">
    <name type="scientific">Streptococcus chenjunshii</name>
    <dbReference type="NCBI Taxonomy" id="2173853"/>
    <lineage>
        <taxon>Bacteria</taxon>
        <taxon>Bacillati</taxon>
        <taxon>Bacillota</taxon>
        <taxon>Bacilli</taxon>
        <taxon>Lactobacillales</taxon>
        <taxon>Streptococcaceae</taxon>
        <taxon>Streptococcus</taxon>
    </lineage>
</organism>
<comment type="caution">
    <text evidence="4">Lacks conserved residue(s) required for the propagation of feature annotation.</text>
</comment>
<comment type="function">
    <text evidence="4">Catalyzes the reversible isomerization-deamination of glucosamine 6-phosphate (GlcN6P) to form fructose 6-phosphate (Fru6P) and ammonium ion.</text>
</comment>
<feature type="active site" description="Proton acceptor; for ring-opening step" evidence="4">
    <location>
        <position position="130"/>
    </location>
</feature>
<dbReference type="GO" id="GO:0006046">
    <property type="term" value="P:N-acetylglucosamine catabolic process"/>
    <property type="evidence" value="ECO:0007669"/>
    <property type="project" value="UniProtKB-UniRule"/>
</dbReference>
<dbReference type="GO" id="GO:0042802">
    <property type="term" value="F:identical protein binding"/>
    <property type="evidence" value="ECO:0007669"/>
    <property type="project" value="TreeGrafter"/>
</dbReference>
<dbReference type="OrthoDB" id="9791139at2"/>
<reference evidence="9" key="3">
    <citation type="submission" date="2018-08" db="EMBL/GenBank/DDBJ databases">
        <title>Streptococcus chenjunshii sp. nov., isolated from stools sample of the Tibetan antelope in the Qinghai-Tibet plateau, China.</title>
        <authorList>
            <person name="Tian Z."/>
        </authorList>
    </citation>
    <scope>NUCLEOTIDE SEQUENCE [LARGE SCALE GENOMIC DNA]</scope>
    <source>
        <strain evidence="9">Z15</strain>
    </source>
</reference>
<dbReference type="HAMAP" id="MF_01241">
    <property type="entry name" value="GlcN6P_deamin"/>
    <property type="match status" value="1"/>
</dbReference>
<feature type="active site" description="Proton acceptor; for enolization step" evidence="4">
    <location>
        <position position="62"/>
    </location>
</feature>
<dbReference type="Gene3D" id="3.40.50.1360">
    <property type="match status" value="1"/>
</dbReference>
<dbReference type="NCBIfam" id="TIGR00502">
    <property type="entry name" value="nagB"/>
    <property type="match status" value="1"/>
</dbReference>
<dbReference type="GO" id="GO:0004342">
    <property type="term" value="F:glucosamine-6-phosphate deaminase activity"/>
    <property type="evidence" value="ECO:0007669"/>
    <property type="project" value="UniProtKB-UniRule"/>
</dbReference>
<dbReference type="PANTHER" id="PTHR11280:SF5">
    <property type="entry name" value="GLUCOSAMINE-6-PHOSPHATE ISOMERASE"/>
    <property type="match status" value="1"/>
</dbReference>
<evidence type="ECO:0000256" key="2">
    <source>
        <dbReference type="ARBA" id="ARBA00022801"/>
    </source>
</evidence>
<dbReference type="GO" id="GO:0005737">
    <property type="term" value="C:cytoplasm"/>
    <property type="evidence" value="ECO:0007669"/>
    <property type="project" value="TreeGrafter"/>
</dbReference>
<reference evidence="7 11" key="1">
    <citation type="submission" date="2018-08" db="EMBL/GenBank/DDBJ databases">
        <title>Draft genome of Streptococcus sp .nov. Z2.</title>
        <authorList>
            <person name="Tian Z."/>
        </authorList>
    </citation>
    <scope>NUCLEOTIDE SEQUENCE [LARGE SCALE GENOMIC DNA]</scope>
    <source>
        <strain evidence="7 11">Z2</strain>
    </source>
</reference>
<dbReference type="InterPro" id="IPR006148">
    <property type="entry name" value="Glc/Gal-6P_isomerase"/>
</dbReference>
<evidence type="ECO:0000313" key="6">
    <source>
        <dbReference type="EMBL" id="AXQ78287.1"/>
    </source>
</evidence>
<evidence type="ECO:0000259" key="5">
    <source>
        <dbReference type="Pfam" id="PF01182"/>
    </source>
</evidence>
<evidence type="ECO:0000256" key="1">
    <source>
        <dbReference type="ARBA" id="ARBA00000644"/>
    </source>
</evidence>
<dbReference type="RefSeq" id="WP_116878477.1">
    <property type="nucleotide sequence ID" value="NZ_CP031733.1"/>
</dbReference>
<name>A0A372KKR2_9STRE</name>
<evidence type="ECO:0000313" key="7">
    <source>
        <dbReference type="EMBL" id="RFU50734.1"/>
    </source>
</evidence>
<dbReference type="Proteomes" id="UP000262901">
    <property type="component" value="Unassembled WGS sequence"/>
</dbReference>
<dbReference type="UniPathway" id="UPA00629">
    <property type="reaction ID" value="UER00684"/>
</dbReference>
<feature type="active site" description="For ring-opening step" evidence="4">
    <location>
        <position position="128"/>
    </location>
</feature>
<dbReference type="SUPFAM" id="SSF100950">
    <property type="entry name" value="NagB/RpiA/CoA transferase-like"/>
    <property type="match status" value="1"/>
</dbReference>
<evidence type="ECO:0000313" key="9">
    <source>
        <dbReference type="Proteomes" id="UP000246115"/>
    </source>
</evidence>
<gene>
    <name evidence="4 8" type="primary">nagB</name>
    <name evidence="6" type="ORF">DDV21_003940</name>
    <name evidence="7" type="ORF">DDV22_07200</name>
    <name evidence="8" type="ORF">DDV23_07445</name>
</gene>
<reference evidence="6" key="4">
    <citation type="journal article" date="2019" name="Int. J. Syst. Evol. Microbiol.">
        <title>Streptococcus chenjunshii sp. nov. isolated from feces of Tibetan antelopes.</title>
        <authorList>
            <person name="Tian Z."/>
            <person name="Lu S."/>
            <person name="Jin D."/>
            <person name="Yang J."/>
            <person name="Pu J."/>
            <person name="Lai X.H."/>
            <person name="Bai X.N."/>
            <person name="Wu X.M."/>
            <person name="Li J."/>
            <person name="Wang S."/>
            <person name="Xu J."/>
        </authorList>
    </citation>
    <scope>NUCLEOTIDE SEQUENCE</scope>
    <source>
        <strain evidence="6">Z15</strain>
    </source>
</reference>
<accession>A0A346NB92</accession>
<comment type="pathway">
    <text evidence="4">Amino-sugar metabolism; N-acetylneuraminate degradation; D-fructose 6-phosphate from N-acetylneuraminate: step 5/5.</text>
</comment>
<dbReference type="PANTHER" id="PTHR11280">
    <property type="entry name" value="GLUCOSAMINE-6-PHOSPHATE ISOMERASE"/>
    <property type="match status" value="1"/>
</dbReference>
<dbReference type="CDD" id="cd01399">
    <property type="entry name" value="GlcN6P_deaminase"/>
    <property type="match status" value="1"/>
</dbReference>
<dbReference type="EC" id="3.5.99.6" evidence="4"/>
<keyword evidence="11" id="KW-1185">Reference proteome</keyword>
<evidence type="ECO:0000313" key="11">
    <source>
        <dbReference type="Proteomes" id="UP000264056"/>
    </source>
</evidence>
<evidence type="ECO:0000256" key="3">
    <source>
        <dbReference type="ARBA" id="ARBA00023277"/>
    </source>
</evidence>
<dbReference type="EMBL" id="QVQZ01000017">
    <property type="protein sequence ID" value="RFU52865.1"/>
    <property type="molecule type" value="Genomic_DNA"/>
</dbReference>
<keyword evidence="2 4" id="KW-0378">Hydrolase</keyword>
<proteinExistence type="inferred from homology"/>
<evidence type="ECO:0000313" key="10">
    <source>
        <dbReference type="Proteomes" id="UP000262901"/>
    </source>
</evidence>
<dbReference type="EMBL" id="QVQY01000018">
    <property type="protein sequence ID" value="RFU50734.1"/>
    <property type="molecule type" value="Genomic_DNA"/>
</dbReference>
<protein>
    <recommendedName>
        <fullName evidence="4">Glucosamine-6-phosphate deaminase</fullName>
        <ecNumber evidence="4">3.5.99.6</ecNumber>
    </recommendedName>
    <alternativeName>
        <fullName evidence="4">GlcN6P deaminase</fullName>
        <shortName evidence="4">GNPDA</shortName>
    </alternativeName>
    <alternativeName>
        <fullName evidence="4">Glucosamine-6-phosphate isomerase</fullName>
    </alternativeName>
</protein>
<feature type="domain" description="Glucosamine/galactosamine-6-phosphate isomerase" evidence="5">
    <location>
        <begin position="19"/>
        <end position="219"/>
    </location>
</feature>
<dbReference type="KEGG" id="schj:DDV21_003940"/>
<accession>A0A372KKR2</accession>
<feature type="active site" description="For ring-opening step" evidence="4">
    <location>
        <position position="135"/>
    </location>
</feature>
<dbReference type="AlphaFoldDB" id="A0A372KKR2"/>
<dbReference type="GO" id="GO:0005975">
    <property type="term" value="P:carbohydrate metabolic process"/>
    <property type="evidence" value="ECO:0007669"/>
    <property type="project" value="InterPro"/>
</dbReference>
<keyword evidence="3 4" id="KW-0119">Carbohydrate metabolism</keyword>
<reference evidence="8 10" key="2">
    <citation type="submission" date="2018-08" db="EMBL/GenBank/DDBJ databases">
        <title>Draft genome of Streptococcus sp. nov. Z1.</title>
        <authorList>
            <person name="Tian Z."/>
        </authorList>
    </citation>
    <scope>NUCLEOTIDE SEQUENCE [LARGE SCALE GENOMIC DNA]</scope>
    <source>
        <strain evidence="8">Z1</strain>
        <strain evidence="10">Z1(2018)</strain>
    </source>
</reference>
<dbReference type="Proteomes" id="UP000264056">
    <property type="component" value="Unassembled WGS sequence"/>
</dbReference>
<comment type="catalytic activity">
    <reaction evidence="1 4">
        <text>alpha-D-glucosamine 6-phosphate + H2O = beta-D-fructose 6-phosphate + NH4(+)</text>
        <dbReference type="Rhea" id="RHEA:12172"/>
        <dbReference type="ChEBI" id="CHEBI:15377"/>
        <dbReference type="ChEBI" id="CHEBI:28938"/>
        <dbReference type="ChEBI" id="CHEBI:57634"/>
        <dbReference type="ChEBI" id="CHEBI:75989"/>
        <dbReference type="EC" id="3.5.99.6"/>
    </reaction>
</comment>
<dbReference type="GO" id="GO:0006043">
    <property type="term" value="P:glucosamine catabolic process"/>
    <property type="evidence" value="ECO:0007669"/>
    <property type="project" value="TreeGrafter"/>
</dbReference>
<dbReference type="InterPro" id="IPR037171">
    <property type="entry name" value="NagB/RpiA_transferase-like"/>
</dbReference>
<evidence type="ECO:0000256" key="4">
    <source>
        <dbReference type="HAMAP-Rule" id="MF_01241"/>
    </source>
</evidence>
<dbReference type="FunFam" id="3.40.50.1360:FF:000003">
    <property type="entry name" value="Glucosamine-6-phosphate deaminase"/>
    <property type="match status" value="1"/>
</dbReference>
<comment type="similarity">
    <text evidence="4">Belongs to the glucosamine/galactosamine-6-phosphate isomerase family. NagB subfamily.</text>
</comment>
<dbReference type="GO" id="GO:0019262">
    <property type="term" value="P:N-acetylneuraminate catabolic process"/>
    <property type="evidence" value="ECO:0007669"/>
    <property type="project" value="UniProtKB-UniRule"/>
</dbReference>
<dbReference type="Proteomes" id="UP000246115">
    <property type="component" value="Chromosome"/>
</dbReference>
<sequence length="233" mass="25731">MKVIRVKNQEEGAQMAFTLLKEKIAAGAKTLGLATGSTPLAFYQKIADSDLDFSEMRSINLDEYLGLAADNPQSYHYFMEKNVFIHKPFKESFLPDGRAEDIDAEISRYNRLLEQYPIDFQILGLGQNGHIGFNEPGTSFDSQTHLVDLTQETIQANARFFADQSEVPHQALSMGIASIMSAKTLVLMAYGQQKAEAAAKMINGPVTEELPASILQRHADAFVILDEVAASLL</sequence>
<dbReference type="Pfam" id="PF01182">
    <property type="entry name" value="Glucosamine_iso"/>
    <property type="match status" value="1"/>
</dbReference>